<feature type="domain" description="Response regulatory" evidence="10">
    <location>
        <begin position="3"/>
        <end position="120"/>
    </location>
</feature>
<dbReference type="Proteomes" id="UP001056756">
    <property type="component" value="Chromosome"/>
</dbReference>
<proteinExistence type="predicted"/>
<keyword evidence="5" id="KW-0805">Transcription regulation</keyword>
<protein>
    <submittedName>
        <fullName evidence="11">Response regulator</fullName>
    </submittedName>
</protein>
<reference evidence="11" key="1">
    <citation type="submission" date="2022-05" db="EMBL/GenBank/DDBJ databases">
        <title>Novel bacterial taxa in a minimal lignocellulolytic consortium and its capacity to transform plastics disclosed by genome-resolved metagenomics.</title>
        <authorList>
            <person name="Rodriguez C.A.D."/>
            <person name="Diaz-Garcia L."/>
            <person name="Herrera K."/>
            <person name="Tarazona N.A."/>
            <person name="Sproer C."/>
            <person name="Overmann J."/>
            <person name="Jimenez D.J."/>
        </authorList>
    </citation>
    <scope>NUCLEOTIDE SEQUENCE</scope>
    <source>
        <strain evidence="11">MAG5</strain>
    </source>
</reference>
<dbReference type="InterPro" id="IPR018060">
    <property type="entry name" value="HTH_AraC"/>
</dbReference>
<evidence type="ECO:0000256" key="7">
    <source>
        <dbReference type="ARBA" id="ARBA00023163"/>
    </source>
</evidence>
<evidence type="ECO:0000313" key="12">
    <source>
        <dbReference type="Proteomes" id="UP001056756"/>
    </source>
</evidence>
<dbReference type="Gene3D" id="1.10.10.60">
    <property type="entry name" value="Homeodomain-like"/>
    <property type="match status" value="2"/>
</dbReference>
<keyword evidence="7" id="KW-0804">Transcription</keyword>
<evidence type="ECO:0000256" key="5">
    <source>
        <dbReference type="ARBA" id="ARBA00023015"/>
    </source>
</evidence>
<comment type="subcellular location">
    <subcellularLocation>
        <location evidence="1">Cytoplasm</location>
    </subcellularLocation>
</comment>
<dbReference type="Pfam" id="PF12833">
    <property type="entry name" value="HTH_18"/>
    <property type="match status" value="1"/>
</dbReference>
<dbReference type="PROSITE" id="PS01124">
    <property type="entry name" value="HTH_ARAC_FAMILY_2"/>
    <property type="match status" value="1"/>
</dbReference>
<dbReference type="PROSITE" id="PS50110">
    <property type="entry name" value="RESPONSE_REGULATORY"/>
    <property type="match status" value="1"/>
</dbReference>
<dbReference type="PRINTS" id="PR00032">
    <property type="entry name" value="HTHARAC"/>
</dbReference>
<dbReference type="InterPro" id="IPR001789">
    <property type="entry name" value="Sig_transdc_resp-reg_receiver"/>
</dbReference>
<dbReference type="PANTHER" id="PTHR42713">
    <property type="entry name" value="HISTIDINE KINASE-RELATED"/>
    <property type="match status" value="1"/>
</dbReference>
<evidence type="ECO:0000256" key="8">
    <source>
        <dbReference type="PROSITE-ProRule" id="PRU00169"/>
    </source>
</evidence>
<dbReference type="SMART" id="SM00448">
    <property type="entry name" value="REC"/>
    <property type="match status" value="1"/>
</dbReference>
<gene>
    <name evidence="11" type="ORF">NAG76_01285</name>
</gene>
<dbReference type="KEGG" id="plig:NAG76_01285"/>
<dbReference type="SUPFAM" id="SSF46689">
    <property type="entry name" value="Homeodomain-like"/>
    <property type="match status" value="2"/>
</dbReference>
<keyword evidence="4" id="KW-0902">Two-component regulatory system</keyword>
<dbReference type="EMBL" id="CP097899">
    <property type="protein sequence ID" value="URN94919.1"/>
    <property type="molecule type" value="Genomic_DNA"/>
</dbReference>
<dbReference type="GO" id="GO:0000160">
    <property type="term" value="P:phosphorelay signal transduction system"/>
    <property type="evidence" value="ECO:0007669"/>
    <property type="project" value="UniProtKB-KW"/>
</dbReference>
<feature type="domain" description="HTH araC/xylS-type" evidence="9">
    <location>
        <begin position="344"/>
        <end position="442"/>
    </location>
</feature>
<keyword evidence="6" id="KW-0238">DNA-binding</keyword>
<dbReference type="SMART" id="SM00342">
    <property type="entry name" value="HTH_ARAC"/>
    <property type="match status" value="1"/>
</dbReference>
<accession>A0A9J6ZFV3</accession>
<dbReference type="SUPFAM" id="SSF52172">
    <property type="entry name" value="CheY-like"/>
    <property type="match status" value="1"/>
</dbReference>
<evidence type="ECO:0000256" key="3">
    <source>
        <dbReference type="ARBA" id="ARBA00022553"/>
    </source>
</evidence>
<dbReference type="GO" id="GO:0003700">
    <property type="term" value="F:DNA-binding transcription factor activity"/>
    <property type="evidence" value="ECO:0007669"/>
    <property type="project" value="InterPro"/>
</dbReference>
<evidence type="ECO:0000256" key="4">
    <source>
        <dbReference type="ARBA" id="ARBA00023012"/>
    </source>
</evidence>
<keyword evidence="2" id="KW-0963">Cytoplasm</keyword>
<dbReference type="Gene3D" id="3.40.50.2300">
    <property type="match status" value="1"/>
</dbReference>
<evidence type="ECO:0000256" key="1">
    <source>
        <dbReference type="ARBA" id="ARBA00004496"/>
    </source>
</evidence>
<sequence>MYNILIVDDEPLICEGLSGLLASTGISIKNIYIAHSGYEALDYLRTENIDLLVTDIQMGSMSGIELMQQARIIKPWVQVIVISAYETFQYAQLAIRLGAKDYLIKPLNNEQFLSSVRHVLLHIDKSVRDTEEMISELKEKFHMQEQLPGSTMLLNRLLLKDTEDRSKIISELSQLHGIDVNGPYYAVLKIKLNLELGGRDISEKDGLLLKYAVLNIVNELLDMEWDYQSFYSPEHEICIVMQWNEERYGDSSIDKVNQLEMIARSLHFNINKYLGFQCVIGISQILKGSDFLGEVHRQASKAIQWSREFKDHYVFYYGDFKWGIYTEEEPTNDEIAAQNNMIVERTSNYILQNYAQKGLTLNEVAQKNHVSPNYLSYLFKKKTGYNLWEYVIKLRMEESKRLILTTDLRRYEIAEQVGYESPEHFSKIFKKYYGISPSEMKK</sequence>
<evidence type="ECO:0000259" key="9">
    <source>
        <dbReference type="PROSITE" id="PS01124"/>
    </source>
</evidence>
<dbReference type="InterPro" id="IPR011006">
    <property type="entry name" value="CheY-like_superfamily"/>
</dbReference>
<keyword evidence="3 8" id="KW-0597">Phosphoprotein</keyword>
<dbReference type="PANTHER" id="PTHR42713:SF3">
    <property type="entry name" value="TRANSCRIPTIONAL REGULATORY PROTEIN HPTR"/>
    <property type="match status" value="1"/>
</dbReference>
<evidence type="ECO:0000256" key="6">
    <source>
        <dbReference type="ARBA" id="ARBA00023125"/>
    </source>
</evidence>
<feature type="modified residue" description="4-aspartylphosphate" evidence="8">
    <location>
        <position position="55"/>
    </location>
</feature>
<dbReference type="InterPro" id="IPR020449">
    <property type="entry name" value="Tscrpt_reg_AraC-type_HTH"/>
</dbReference>
<dbReference type="AlphaFoldDB" id="A0A9J6ZFV3"/>
<name>A0A9J6ZFV3_9BACL</name>
<dbReference type="InterPro" id="IPR051552">
    <property type="entry name" value="HptR"/>
</dbReference>
<organism evidence="11 12">
    <name type="scientific">Candidatus Pristimantibacillus lignocellulolyticus</name>
    <dbReference type="NCBI Taxonomy" id="2994561"/>
    <lineage>
        <taxon>Bacteria</taxon>
        <taxon>Bacillati</taxon>
        <taxon>Bacillota</taxon>
        <taxon>Bacilli</taxon>
        <taxon>Bacillales</taxon>
        <taxon>Paenibacillaceae</taxon>
        <taxon>Candidatus Pristimantibacillus</taxon>
    </lineage>
</organism>
<dbReference type="CDD" id="cd17536">
    <property type="entry name" value="REC_YesN-like"/>
    <property type="match status" value="1"/>
</dbReference>
<dbReference type="GO" id="GO:0005737">
    <property type="term" value="C:cytoplasm"/>
    <property type="evidence" value="ECO:0007669"/>
    <property type="project" value="UniProtKB-SubCell"/>
</dbReference>
<dbReference type="InterPro" id="IPR009057">
    <property type="entry name" value="Homeodomain-like_sf"/>
</dbReference>
<evidence type="ECO:0000256" key="2">
    <source>
        <dbReference type="ARBA" id="ARBA00022490"/>
    </source>
</evidence>
<dbReference type="Pfam" id="PF00072">
    <property type="entry name" value="Response_reg"/>
    <property type="match status" value="1"/>
</dbReference>
<evidence type="ECO:0000259" key="10">
    <source>
        <dbReference type="PROSITE" id="PS50110"/>
    </source>
</evidence>
<dbReference type="GO" id="GO:0043565">
    <property type="term" value="F:sequence-specific DNA binding"/>
    <property type="evidence" value="ECO:0007669"/>
    <property type="project" value="InterPro"/>
</dbReference>
<evidence type="ECO:0000313" key="11">
    <source>
        <dbReference type="EMBL" id="URN94919.1"/>
    </source>
</evidence>